<dbReference type="Pfam" id="PF00072">
    <property type="entry name" value="Response_reg"/>
    <property type="match status" value="1"/>
</dbReference>
<dbReference type="KEGG" id="dbr:Deba_1078"/>
<evidence type="ECO:0000256" key="3">
    <source>
        <dbReference type="ARBA" id="ARBA00022553"/>
    </source>
</evidence>
<evidence type="ECO:0000256" key="1">
    <source>
        <dbReference type="ARBA" id="ARBA00000085"/>
    </source>
</evidence>
<dbReference type="GO" id="GO:0032993">
    <property type="term" value="C:protein-DNA complex"/>
    <property type="evidence" value="ECO:0007669"/>
    <property type="project" value="TreeGrafter"/>
</dbReference>
<dbReference type="Proteomes" id="UP000009047">
    <property type="component" value="Chromosome"/>
</dbReference>
<dbReference type="STRING" id="644282.Deba_1078"/>
<sequence length="224" mass="24458">MSNNHANKLSVLIVDDSKTAREHLHSVLGQLGHDAAAVCCGQDSLNAIERTAFDLILVDLVLPDIDGIDVLKAMRAICPDTPIIIVTAFGSMQSAVQALRHGADDYIAKPIDEEVMAVRINAVLAARALRRSHQEHEKLKAAMATAGATAHEINQPLMAILTASELLAQSDNKKRMKELAAIIAEQTKRMGDIVWKLSRLTSYKTMPYTRETDILDLEASSQKP</sequence>
<dbReference type="CDD" id="cd00156">
    <property type="entry name" value="REC"/>
    <property type="match status" value="1"/>
</dbReference>
<dbReference type="eggNOG" id="COG3852">
    <property type="taxonomic scope" value="Bacteria"/>
</dbReference>
<name>E1QIM3_DESB2</name>
<keyword evidence="4" id="KW-0902">Two-component regulatory system</keyword>
<evidence type="ECO:0000256" key="7">
    <source>
        <dbReference type="ARBA" id="ARBA00023163"/>
    </source>
</evidence>
<protein>
    <recommendedName>
        <fullName evidence="2">histidine kinase</fullName>
        <ecNumber evidence="2">2.7.13.3</ecNumber>
    </recommendedName>
</protein>
<dbReference type="GO" id="GO:0006355">
    <property type="term" value="P:regulation of DNA-templated transcription"/>
    <property type="evidence" value="ECO:0007669"/>
    <property type="project" value="TreeGrafter"/>
</dbReference>
<dbReference type="RefSeq" id="WP_013257900.1">
    <property type="nucleotide sequence ID" value="NC_014365.1"/>
</dbReference>
<evidence type="ECO:0000256" key="5">
    <source>
        <dbReference type="ARBA" id="ARBA00023015"/>
    </source>
</evidence>
<dbReference type="InterPro" id="IPR003661">
    <property type="entry name" value="HisK_dim/P_dom"/>
</dbReference>
<dbReference type="EC" id="2.7.13.3" evidence="2"/>
<dbReference type="CDD" id="cd00082">
    <property type="entry name" value="HisKA"/>
    <property type="match status" value="1"/>
</dbReference>
<dbReference type="SMART" id="SM00388">
    <property type="entry name" value="HisKA"/>
    <property type="match status" value="1"/>
</dbReference>
<evidence type="ECO:0000313" key="11">
    <source>
        <dbReference type="Proteomes" id="UP000009047"/>
    </source>
</evidence>
<dbReference type="GO" id="GO:0005829">
    <property type="term" value="C:cytosol"/>
    <property type="evidence" value="ECO:0007669"/>
    <property type="project" value="TreeGrafter"/>
</dbReference>
<keyword evidence="7" id="KW-0804">Transcription</keyword>
<keyword evidence="11" id="KW-1185">Reference proteome</keyword>
<dbReference type="SMART" id="SM00448">
    <property type="entry name" value="REC"/>
    <property type="match status" value="1"/>
</dbReference>
<dbReference type="GO" id="GO:0000976">
    <property type="term" value="F:transcription cis-regulatory region binding"/>
    <property type="evidence" value="ECO:0007669"/>
    <property type="project" value="TreeGrafter"/>
</dbReference>
<dbReference type="eggNOG" id="COG0745">
    <property type="taxonomic scope" value="Bacteria"/>
</dbReference>
<dbReference type="SUPFAM" id="SSF47384">
    <property type="entry name" value="Homodimeric domain of signal transducing histidine kinase"/>
    <property type="match status" value="1"/>
</dbReference>
<evidence type="ECO:0000256" key="6">
    <source>
        <dbReference type="ARBA" id="ARBA00023125"/>
    </source>
</evidence>
<dbReference type="GO" id="GO:0000155">
    <property type="term" value="F:phosphorelay sensor kinase activity"/>
    <property type="evidence" value="ECO:0007669"/>
    <property type="project" value="InterPro"/>
</dbReference>
<dbReference type="PANTHER" id="PTHR48111:SF1">
    <property type="entry name" value="TWO-COMPONENT RESPONSE REGULATOR ORR33"/>
    <property type="match status" value="1"/>
</dbReference>
<dbReference type="GO" id="GO:0000156">
    <property type="term" value="F:phosphorelay response regulator activity"/>
    <property type="evidence" value="ECO:0007669"/>
    <property type="project" value="TreeGrafter"/>
</dbReference>
<dbReference type="SUPFAM" id="SSF52172">
    <property type="entry name" value="CheY-like"/>
    <property type="match status" value="1"/>
</dbReference>
<evidence type="ECO:0000256" key="2">
    <source>
        <dbReference type="ARBA" id="ARBA00012438"/>
    </source>
</evidence>
<evidence type="ECO:0000313" key="10">
    <source>
        <dbReference type="EMBL" id="ADK84446.1"/>
    </source>
</evidence>
<dbReference type="EMBL" id="CP002085">
    <property type="protein sequence ID" value="ADK84446.1"/>
    <property type="molecule type" value="Genomic_DNA"/>
</dbReference>
<dbReference type="Gene3D" id="1.10.287.130">
    <property type="match status" value="1"/>
</dbReference>
<keyword evidence="5" id="KW-0805">Transcription regulation</keyword>
<dbReference type="InterPro" id="IPR036097">
    <property type="entry name" value="HisK_dim/P_sf"/>
</dbReference>
<dbReference type="Gene3D" id="3.40.50.2300">
    <property type="match status" value="1"/>
</dbReference>
<accession>E1QIM3</accession>
<dbReference type="InterPro" id="IPR001789">
    <property type="entry name" value="Sig_transdc_resp-reg_receiver"/>
</dbReference>
<dbReference type="AlphaFoldDB" id="E1QIM3"/>
<comment type="catalytic activity">
    <reaction evidence="1">
        <text>ATP + protein L-histidine = ADP + protein N-phospho-L-histidine.</text>
        <dbReference type="EC" id="2.7.13.3"/>
    </reaction>
</comment>
<dbReference type="PROSITE" id="PS50110">
    <property type="entry name" value="RESPONSE_REGULATORY"/>
    <property type="match status" value="1"/>
</dbReference>
<gene>
    <name evidence="10" type="ordered locus">Deba_1078</name>
</gene>
<evidence type="ECO:0000259" key="9">
    <source>
        <dbReference type="PROSITE" id="PS50110"/>
    </source>
</evidence>
<keyword evidence="3 8" id="KW-0597">Phosphoprotein</keyword>
<dbReference type="InterPro" id="IPR011006">
    <property type="entry name" value="CheY-like_superfamily"/>
</dbReference>
<organism evidence="10 11">
    <name type="scientific">Desulfarculus baarsii (strain ATCC 33931 / DSM 2075 / LMG 7858 / VKM B-1802 / 2st14)</name>
    <dbReference type="NCBI Taxonomy" id="644282"/>
    <lineage>
        <taxon>Bacteria</taxon>
        <taxon>Pseudomonadati</taxon>
        <taxon>Thermodesulfobacteriota</taxon>
        <taxon>Desulfarculia</taxon>
        <taxon>Desulfarculales</taxon>
        <taxon>Desulfarculaceae</taxon>
        <taxon>Desulfarculus</taxon>
    </lineage>
</organism>
<keyword evidence="6" id="KW-0238">DNA-binding</keyword>
<proteinExistence type="predicted"/>
<dbReference type="HOGENOM" id="CLU_000445_30_6_7"/>
<feature type="domain" description="Response regulatory" evidence="9">
    <location>
        <begin position="10"/>
        <end position="124"/>
    </location>
</feature>
<dbReference type="InterPro" id="IPR039420">
    <property type="entry name" value="WalR-like"/>
</dbReference>
<evidence type="ECO:0000256" key="8">
    <source>
        <dbReference type="PROSITE-ProRule" id="PRU00169"/>
    </source>
</evidence>
<evidence type="ECO:0000256" key="4">
    <source>
        <dbReference type="ARBA" id="ARBA00023012"/>
    </source>
</evidence>
<feature type="modified residue" description="4-aspartylphosphate" evidence="8">
    <location>
        <position position="59"/>
    </location>
</feature>
<reference evidence="10 11" key="1">
    <citation type="journal article" date="2010" name="Stand. Genomic Sci.">
        <title>Complete genome sequence of Desulfarculus baarsii type strain (2st14).</title>
        <authorList>
            <person name="Sun H."/>
            <person name="Spring S."/>
            <person name="Lapidus A."/>
            <person name="Davenport K."/>
            <person name="Del Rio T.G."/>
            <person name="Tice H."/>
            <person name="Nolan M."/>
            <person name="Copeland A."/>
            <person name="Cheng J.F."/>
            <person name="Lucas S."/>
            <person name="Tapia R."/>
            <person name="Goodwin L."/>
            <person name="Pitluck S."/>
            <person name="Ivanova N."/>
            <person name="Pagani I."/>
            <person name="Mavromatis K."/>
            <person name="Ovchinnikova G."/>
            <person name="Pati A."/>
            <person name="Chen A."/>
            <person name="Palaniappan K."/>
            <person name="Hauser L."/>
            <person name="Chang Y.J."/>
            <person name="Jeffries C.D."/>
            <person name="Detter J.C."/>
            <person name="Han C."/>
            <person name="Rohde M."/>
            <person name="Brambilla E."/>
            <person name="Goker M."/>
            <person name="Woyke T."/>
            <person name="Bristow J."/>
            <person name="Eisen J.A."/>
            <person name="Markowitz V."/>
            <person name="Hugenholtz P."/>
            <person name="Kyrpides N.C."/>
            <person name="Klenk H.P."/>
            <person name="Land M."/>
        </authorList>
    </citation>
    <scope>NUCLEOTIDE SEQUENCE [LARGE SCALE GENOMIC DNA]</scope>
    <source>
        <strain evidence="11">ATCC 33931 / DSM 2075 / LMG 7858 / VKM B-1802 / 2st14</strain>
    </source>
</reference>
<dbReference type="Pfam" id="PF00512">
    <property type="entry name" value="HisKA"/>
    <property type="match status" value="1"/>
</dbReference>
<dbReference type="PANTHER" id="PTHR48111">
    <property type="entry name" value="REGULATOR OF RPOS"/>
    <property type="match status" value="1"/>
</dbReference>